<dbReference type="SUPFAM" id="SSF57783">
    <property type="entry name" value="Zinc beta-ribbon"/>
    <property type="match status" value="1"/>
</dbReference>
<dbReference type="PATRIC" id="fig|83552.4.peg.1012"/>
<evidence type="ECO:0000256" key="1">
    <source>
        <dbReference type="ARBA" id="ARBA00022723"/>
    </source>
</evidence>
<organism evidence="5 6">
    <name type="scientific">Parachlamydia acanthamoebae</name>
    <dbReference type="NCBI Taxonomy" id="83552"/>
    <lineage>
        <taxon>Bacteria</taxon>
        <taxon>Pseudomonadati</taxon>
        <taxon>Chlamydiota</taxon>
        <taxon>Chlamydiia</taxon>
        <taxon>Parachlamydiales</taxon>
        <taxon>Parachlamydiaceae</taxon>
        <taxon>Parachlamydia</taxon>
    </lineage>
</organism>
<dbReference type="Proteomes" id="UP000031307">
    <property type="component" value="Unassembled WGS sequence"/>
</dbReference>
<dbReference type="SUPFAM" id="SSF56731">
    <property type="entry name" value="DNA primase core"/>
    <property type="match status" value="1"/>
</dbReference>
<dbReference type="GO" id="GO:0006269">
    <property type="term" value="P:DNA replication, synthesis of primer"/>
    <property type="evidence" value="ECO:0007669"/>
    <property type="project" value="TreeGrafter"/>
</dbReference>
<dbReference type="Gene3D" id="3.90.580.10">
    <property type="entry name" value="Zinc finger, CHC2-type domain"/>
    <property type="match status" value="1"/>
</dbReference>
<dbReference type="GO" id="GO:0008270">
    <property type="term" value="F:zinc ion binding"/>
    <property type="evidence" value="ECO:0007669"/>
    <property type="project" value="UniProtKB-KW"/>
</dbReference>
<dbReference type="PANTHER" id="PTHR30313">
    <property type="entry name" value="DNA PRIMASE"/>
    <property type="match status" value="1"/>
</dbReference>
<dbReference type="PANTHER" id="PTHR30313:SF2">
    <property type="entry name" value="DNA PRIMASE"/>
    <property type="match status" value="1"/>
</dbReference>
<dbReference type="OMA" id="WCRGCGK"/>
<protein>
    <recommendedName>
        <fullName evidence="4">DNA primase/helicase Gp4 N-terminal Bacteriophage T7-like domain-containing protein</fullName>
    </recommendedName>
</protein>
<dbReference type="InterPro" id="IPR002694">
    <property type="entry name" value="Znf_CHC2"/>
</dbReference>
<evidence type="ECO:0000259" key="4">
    <source>
        <dbReference type="SMART" id="SM00778"/>
    </source>
</evidence>
<name>A0A0C1ECH8_9BACT</name>
<dbReference type="EMBL" id="JSAM01000062">
    <property type="protein sequence ID" value="KIA77763.1"/>
    <property type="molecule type" value="Genomic_DNA"/>
</dbReference>
<comment type="caution">
    <text evidence="5">The sequence shown here is derived from an EMBL/GenBank/DDBJ whole genome shotgun (WGS) entry which is preliminary data.</text>
</comment>
<dbReference type="GO" id="GO:0004386">
    <property type="term" value="F:helicase activity"/>
    <property type="evidence" value="ECO:0007669"/>
    <property type="project" value="InterPro"/>
</dbReference>
<dbReference type="AlphaFoldDB" id="A0A0C1ECH8"/>
<dbReference type="InterPro" id="IPR036977">
    <property type="entry name" value="DNA_primase_Znf_CHC2"/>
</dbReference>
<dbReference type="Gene3D" id="3.40.1360.10">
    <property type="match status" value="1"/>
</dbReference>
<dbReference type="GO" id="GO:0005737">
    <property type="term" value="C:cytoplasm"/>
    <property type="evidence" value="ECO:0007669"/>
    <property type="project" value="TreeGrafter"/>
</dbReference>
<dbReference type="GO" id="GO:0003899">
    <property type="term" value="F:DNA-directed RNA polymerase activity"/>
    <property type="evidence" value="ECO:0007669"/>
    <property type="project" value="InterPro"/>
</dbReference>
<dbReference type="Pfam" id="PF01807">
    <property type="entry name" value="Zn_ribbon_DnaG"/>
    <property type="match status" value="1"/>
</dbReference>
<accession>A0A0C1ECH8</accession>
<dbReference type="SMART" id="SM00778">
    <property type="entry name" value="Prim_Zn_Ribbon"/>
    <property type="match status" value="1"/>
</dbReference>
<keyword evidence="1" id="KW-0479">Metal-binding</keyword>
<evidence type="ECO:0000313" key="6">
    <source>
        <dbReference type="Proteomes" id="UP000031307"/>
    </source>
</evidence>
<feature type="domain" description="DNA primase/helicase Gp4 N-terminal Bacteriophage T7-like" evidence="4">
    <location>
        <begin position="24"/>
        <end position="63"/>
    </location>
</feature>
<keyword evidence="3" id="KW-0862">Zinc</keyword>
<gene>
    <name evidence="5" type="ORF">DB43_FS00040</name>
</gene>
<sequence length="340" mass="38945">MNILDLAQEIGLFPKRSAFTNGGEYKSKCPKCQEGTDRFCIWPNQGALGRYWCRVCEVKGDTIQFCRDFLGLTFHEACQKVNITPESKILPPRIKKHAFEPRKAFLADPTWQQVAKRFIDYSHENLFKETNAIHQLKQRGFTIETIERFSLGWNPTTLFDKKERWGLTPEIKENVFPKRQWLPKGIVIPSFEDSHPAKIKIRRSDWISEDALPKYVEVSGSTQSASLYGDPSKPVIIVESELDAILIQQEASELVCSIALGGVSKKPDVELHALLKRAPLILLSLDFDEPGKKHCSFWMKQYPNLHPWPIPYFKSPGDAFEKAQINLKNWIQDGLSNSEL</sequence>
<evidence type="ECO:0000313" key="5">
    <source>
        <dbReference type="EMBL" id="KIA77763.1"/>
    </source>
</evidence>
<proteinExistence type="predicted"/>
<dbReference type="InterPro" id="IPR013237">
    <property type="entry name" value="Phage_T7_Gp4_N"/>
</dbReference>
<reference evidence="5 6" key="1">
    <citation type="journal article" date="2014" name="Mol. Biol. Evol.">
        <title>Massive expansion of Ubiquitination-related gene families within the Chlamydiae.</title>
        <authorList>
            <person name="Domman D."/>
            <person name="Collingro A."/>
            <person name="Lagkouvardos I."/>
            <person name="Gehre L."/>
            <person name="Weinmaier T."/>
            <person name="Rattei T."/>
            <person name="Subtil A."/>
            <person name="Horn M."/>
        </authorList>
    </citation>
    <scope>NUCLEOTIDE SEQUENCE [LARGE SCALE GENOMIC DNA]</scope>
    <source>
        <strain evidence="5 6">OEW1</strain>
    </source>
</reference>
<keyword evidence="2" id="KW-0863">Zinc-finger</keyword>
<evidence type="ECO:0000256" key="3">
    <source>
        <dbReference type="ARBA" id="ARBA00022833"/>
    </source>
</evidence>
<dbReference type="CDD" id="cd00188">
    <property type="entry name" value="TOPRIM"/>
    <property type="match status" value="1"/>
</dbReference>
<dbReference type="RefSeq" id="WP_013925001.1">
    <property type="nucleotide sequence ID" value="NZ_JSAM01000062.1"/>
</dbReference>
<dbReference type="InterPro" id="IPR050219">
    <property type="entry name" value="DnaG_primase"/>
</dbReference>
<dbReference type="GO" id="GO:0003677">
    <property type="term" value="F:DNA binding"/>
    <property type="evidence" value="ECO:0007669"/>
    <property type="project" value="InterPro"/>
</dbReference>
<evidence type="ECO:0000256" key="2">
    <source>
        <dbReference type="ARBA" id="ARBA00022771"/>
    </source>
</evidence>